<dbReference type="EMBL" id="JACHIN010000001">
    <property type="protein sequence ID" value="MBB5075329.1"/>
    <property type="molecule type" value="Genomic_DNA"/>
</dbReference>
<dbReference type="Gene3D" id="3.40.50.1000">
    <property type="entry name" value="HAD superfamily/HAD-like"/>
    <property type="match status" value="1"/>
</dbReference>
<dbReference type="Proteomes" id="UP000568380">
    <property type="component" value="Unassembled WGS sequence"/>
</dbReference>
<sequence length="137" mass="15258">MLVALERQSHPHRNVFFDLVRERFGLADPVEVLWAAYRRRMPYLVTCCPEVLRGLRTLRESGWKVGIVTNGMADNQLGKIHRTGLADAVDAYAASGAEGVRGAGLRTIWVDHDNLPDAGREADHVVGDMTHAFRILP</sequence>
<reference evidence="1 2" key="1">
    <citation type="submission" date="2020-08" db="EMBL/GenBank/DDBJ databases">
        <title>Genomic Encyclopedia of Type Strains, Phase IV (KMG-IV): sequencing the most valuable type-strain genomes for metagenomic binning, comparative biology and taxonomic classification.</title>
        <authorList>
            <person name="Goeker M."/>
        </authorList>
    </citation>
    <scope>NUCLEOTIDE SEQUENCE [LARGE SCALE GENOMIC DNA]</scope>
    <source>
        <strain evidence="1 2">DSM 45385</strain>
    </source>
</reference>
<dbReference type="SUPFAM" id="SSF56784">
    <property type="entry name" value="HAD-like"/>
    <property type="match status" value="1"/>
</dbReference>
<dbReference type="AlphaFoldDB" id="A0A7W7ZX01"/>
<dbReference type="InterPro" id="IPR036412">
    <property type="entry name" value="HAD-like_sf"/>
</dbReference>
<organism evidence="1 2">
    <name type="scientific">Nonomuraea endophytica</name>
    <dbReference type="NCBI Taxonomy" id="714136"/>
    <lineage>
        <taxon>Bacteria</taxon>
        <taxon>Bacillati</taxon>
        <taxon>Actinomycetota</taxon>
        <taxon>Actinomycetes</taxon>
        <taxon>Streptosporangiales</taxon>
        <taxon>Streptosporangiaceae</taxon>
        <taxon>Nonomuraea</taxon>
    </lineage>
</organism>
<name>A0A7W7ZX01_9ACTN</name>
<gene>
    <name evidence="1" type="ORF">HNR40_000775</name>
</gene>
<keyword evidence="1" id="KW-0378">Hydrolase</keyword>
<evidence type="ECO:0000313" key="1">
    <source>
        <dbReference type="EMBL" id="MBB5075329.1"/>
    </source>
</evidence>
<proteinExistence type="predicted"/>
<protein>
    <submittedName>
        <fullName evidence="1">Putative hydrolase of the HAD superfamily</fullName>
    </submittedName>
</protein>
<comment type="caution">
    <text evidence="1">The sequence shown here is derived from an EMBL/GenBank/DDBJ whole genome shotgun (WGS) entry which is preliminary data.</text>
</comment>
<dbReference type="GO" id="GO:0016787">
    <property type="term" value="F:hydrolase activity"/>
    <property type="evidence" value="ECO:0007669"/>
    <property type="project" value="UniProtKB-KW"/>
</dbReference>
<accession>A0A7W7ZX01</accession>
<dbReference type="Gene3D" id="1.10.150.520">
    <property type="match status" value="1"/>
</dbReference>
<evidence type="ECO:0000313" key="2">
    <source>
        <dbReference type="Proteomes" id="UP000568380"/>
    </source>
</evidence>
<dbReference type="RefSeq" id="WP_184958384.1">
    <property type="nucleotide sequence ID" value="NZ_JACHIN010000001.1"/>
</dbReference>
<keyword evidence="2" id="KW-1185">Reference proteome</keyword>
<dbReference type="InterPro" id="IPR023214">
    <property type="entry name" value="HAD_sf"/>
</dbReference>